<accession>A0ABZ2Z7J6</accession>
<name>A0ABZ2Z7J6_9BACT</name>
<dbReference type="RefSeq" id="WP_341842435.1">
    <property type="nucleotide sequence ID" value="NZ_CP149792.1"/>
</dbReference>
<evidence type="ECO:0000313" key="4">
    <source>
        <dbReference type="Proteomes" id="UP001449657"/>
    </source>
</evidence>
<evidence type="ECO:0000259" key="2">
    <source>
        <dbReference type="Pfam" id="PF01035"/>
    </source>
</evidence>
<dbReference type="SUPFAM" id="SSF46767">
    <property type="entry name" value="Methylated DNA-protein cysteine methyltransferase, C-terminal domain"/>
    <property type="match status" value="1"/>
</dbReference>
<dbReference type="EMBL" id="CP150096">
    <property type="protein sequence ID" value="WZN47815.1"/>
    <property type="molecule type" value="Genomic_DNA"/>
</dbReference>
<gene>
    <name evidence="3" type="ORF">WJU22_06460</name>
</gene>
<dbReference type="PANTHER" id="PTHR42942">
    <property type="entry name" value="6-O-METHYLGUANINE DNA METHYLTRANSFERASE"/>
    <property type="match status" value="1"/>
</dbReference>
<keyword evidence="4" id="KW-1185">Reference proteome</keyword>
<dbReference type="InterPro" id="IPR036388">
    <property type="entry name" value="WH-like_DNA-bd_sf"/>
</dbReference>
<proteinExistence type="predicted"/>
<organism evidence="3 4">
    <name type="scientific">Chitinophaga caseinilytica</name>
    <dbReference type="NCBI Taxonomy" id="2267521"/>
    <lineage>
        <taxon>Bacteria</taxon>
        <taxon>Pseudomonadati</taxon>
        <taxon>Bacteroidota</taxon>
        <taxon>Chitinophagia</taxon>
        <taxon>Chitinophagales</taxon>
        <taxon>Chitinophagaceae</taxon>
        <taxon>Chitinophaga</taxon>
    </lineage>
</organism>
<reference evidence="3 4" key="1">
    <citation type="submission" date="2024-03" db="EMBL/GenBank/DDBJ databases">
        <title>Chitinophaga caseinilytica sp. nov., a casein hydrolysing bacterium isolated from forest soil.</title>
        <authorList>
            <person name="Lee D.S."/>
            <person name="Han D.M."/>
            <person name="Baek J.H."/>
            <person name="Choi D.G."/>
            <person name="Jeon J.H."/>
            <person name="Jeon C.O."/>
        </authorList>
    </citation>
    <scope>NUCLEOTIDE SEQUENCE [LARGE SCALE GENOMIC DNA]</scope>
    <source>
        <strain evidence="3 4">KACC 19118</strain>
    </source>
</reference>
<keyword evidence="1" id="KW-0227">DNA damage</keyword>
<evidence type="ECO:0000256" key="1">
    <source>
        <dbReference type="ARBA" id="ARBA00022763"/>
    </source>
</evidence>
<dbReference type="Pfam" id="PF01035">
    <property type="entry name" value="DNA_binding_1"/>
    <property type="match status" value="1"/>
</dbReference>
<dbReference type="PANTHER" id="PTHR42942:SF1">
    <property type="entry name" value="ALKYLTRANSFERASE-LIKE PROTEIN 1"/>
    <property type="match status" value="1"/>
</dbReference>
<dbReference type="InterPro" id="IPR036217">
    <property type="entry name" value="MethylDNA_cys_MeTrfase_DNAb"/>
</dbReference>
<protein>
    <submittedName>
        <fullName evidence="3">MGMT family protein</fullName>
    </submittedName>
</protein>
<dbReference type="InterPro" id="IPR014048">
    <property type="entry name" value="MethylDNA_cys_MeTrfase_DNA-bd"/>
</dbReference>
<dbReference type="CDD" id="cd06445">
    <property type="entry name" value="ATase"/>
    <property type="match status" value="1"/>
</dbReference>
<evidence type="ECO:0000313" key="3">
    <source>
        <dbReference type="EMBL" id="WZN47815.1"/>
    </source>
</evidence>
<dbReference type="Proteomes" id="UP001449657">
    <property type="component" value="Chromosome"/>
</dbReference>
<dbReference type="Pfam" id="PF17653">
    <property type="entry name" value="DUF5522"/>
    <property type="match status" value="1"/>
</dbReference>
<dbReference type="InterPro" id="IPR052520">
    <property type="entry name" value="ATL_DNA_repair"/>
</dbReference>
<dbReference type="InterPro" id="IPR040807">
    <property type="entry name" value="DUF5522"/>
</dbReference>
<dbReference type="Gene3D" id="1.10.10.10">
    <property type="entry name" value="Winged helix-like DNA-binding domain superfamily/Winged helix DNA-binding domain"/>
    <property type="match status" value="1"/>
</dbReference>
<sequence length="180" mass="20352">MKKQLQENIDFYYNEQGYVVLTEHFHRERGYCCGNGCLHCPFDYENVPEEKESASSKPAAQKTEPDFIERVFSIARKIPRGRVTSYGAIAERAGIRLTARMVGWAMHQAGKAHPPVPAHRVVNSKGLLTGAVHFATPTLMQELLEQEGVEVRNNQVVGFTDKFWNPPLTKKNTALPKKKK</sequence>
<feature type="domain" description="Methylated-DNA-[protein]-cysteine S-methyltransferase DNA binding" evidence="2">
    <location>
        <begin position="66"/>
        <end position="149"/>
    </location>
</feature>